<feature type="transmembrane region" description="Helical" evidence="1">
    <location>
        <begin position="46"/>
        <end position="67"/>
    </location>
</feature>
<reference evidence="2" key="1">
    <citation type="submission" date="2021-02" db="EMBL/GenBank/DDBJ databases">
        <authorList>
            <person name="Nowell W R."/>
        </authorList>
    </citation>
    <scope>NUCLEOTIDE SEQUENCE</scope>
    <source>
        <strain evidence="2">Ploen Becks lab</strain>
    </source>
</reference>
<dbReference type="Pfam" id="PF06966">
    <property type="entry name" value="DUF1295"/>
    <property type="match status" value="1"/>
</dbReference>
<evidence type="ECO:0000313" key="2">
    <source>
        <dbReference type="EMBL" id="CAF0819925.1"/>
    </source>
</evidence>
<sequence>MEILNEYITLATDPIFQYFMIGCGILSLICWIATVLTDNYSQVDRIWSIIPAVYAWLFVYTAVNYNPIGSNRAIIMALLTTLWGSRLTYNFWRKDGYNFKTEDYRWIYVRKMFFYPKYKLPYHIFNFVFTAVLQNYLLMFLVVPIWFIQTSENTHKDLNMFDYLNV</sequence>
<evidence type="ECO:0008006" key="4">
    <source>
        <dbReference type="Google" id="ProtNLM"/>
    </source>
</evidence>
<evidence type="ECO:0000256" key="1">
    <source>
        <dbReference type="SAM" id="Phobius"/>
    </source>
</evidence>
<feature type="transmembrane region" description="Helical" evidence="1">
    <location>
        <begin position="73"/>
        <end position="92"/>
    </location>
</feature>
<dbReference type="PANTHER" id="PTHR32251:SF23">
    <property type="entry name" value="3-OXO-5-ALPHA-STEROID 4-DEHYDROGENASE (DUF1295)"/>
    <property type="match status" value="1"/>
</dbReference>
<dbReference type="OrthoDB" id="67965at2759"/>
<feature type="non-terminal residue" evidence="2">
    <location>
        <position position="166"/>
    </location>
</feature>
<keyword evidence="3" id="KW-1185">Reference proteome</keyword>
<organism evidence="2 3">
    <name type="scientific">Brachionus calyciflorus</name>
    <dbReference type="NCBI Taxonomy" id="104777"/>
    <lineage>
        <taxon>Eukaryota</taxon>
        <taxon>Metazoa</taxon>
        <taxon>Spiralia</taxon>
        <taxon>Gnathifera</taxon>
        <taxon>Rotifera</taxon>
        <taxon>Eurotatoria</taxon>
        <taxon>Monogononta</taxon>
        <taxon>Pseudotrocha</taxon>
        <taxon>Ploima</taxon>
        <taxon>Brachionidae</taxon>
        <taxon>Brachionus</taxon>
    </lineage>
</organism>
<evidence type="ECO:0000313" key="3">
    <source>
        <dbReference type="Proteomes" id="UP000663879"/>
    </source>
</evidence>
<dbReference type="AlphaFoldDB" id="A0A813U7S8"/>
<protein>
    <recommendedName>
        <fullName evidence="4">DUF1295 domain-containing protein</fullName>
    </recommendedName>
</protein>
<proteinExistence type="predicted"/>
<dbReference type="InterPro" id="IPR010721">
    <property type="entry name" value="UstE-like"/>
</dbReference>
<name>A0A813U7S8_9BILA</name>
<dbReference type="EMBL" id="CAJNOC010000945">
    <property type="protein sequence ID" value="CAF0819925.1"/>
    <property type="molecule type" value="Genomic_DNA"/>
</dbReference>
<dbReference type="GO" id="GO:0016020">
    <property type="term" value="C:membrane"/>
    <property type="evidence" value="ECO:0007669"/>
    <property type="project" value="TreeGrafter"/>
</dbReference>
<comment type="caution">
    <text evidence="2">The sequence shown here is derived from an EMBL/GenBank/DDBJ whole genome shotgun (WGS) entry which is preliminary data.</text>
</comment>
<keyword evidence="1" id="KW-1133">Transmembrane helix</keyword>
<feature type="transmembrane region" description="Helical" evidence="1">
    <location>
        <begin position="120"/>
        <end position="148"/>
    </location>
</feature>
<gene>
    <name evidence="2" type="ORF">OXX778_LOCUS7410</name>
</gene>
<keyword evidence="1" id="KW-0472">Membrane</keyword>
<accession>A0A813U7S8</accession>
<dbReference type="Proteomes" id="UP000663879">
    <property type="component" value="Unassembled WGS sequence"/>
</dbReference>
<feature type="transmembrane region" description="Helical" evidence="1">
    <location>
        <begin position="15"/>
        <end position="34"/>
    </location>
</feature>
<keyword evidence="1" id="KW-0812">Transmembrane</keyword>
<dbReference type="PANTHER" id="PTHR32251">
    <property type="entry name" value="3-OXO-5-ALPHA-STEROID 4-DEHYDROGENASE"/>
    <property type="match status" value="1"/>
</dbReference>